<name>A0A443PRP8_9MAGN</name>
<protein>
    <submittedName>
        <fullName evidence="3">AP-5 complex subunit zeta-1</fullName>
    </submittedName>
</protein>
<reference evidence="3 4" key="1">
    <citation type="journal article" date="2019" name="Nat. Plants">
        <title>Stout camphor tree genome fills gaps in understanding of flowering plant genome evolution.</title>
        <authorList>
            <person name="Chaw S.M."/>
            <person name="Liu Y.C."/>
            <person name="Wu Y.W."/>
            <person name="Wang H.Y."/>
            <person name="Lin C.I."/>
            <person name="Wu C.S."/>
            <person name="Ke H.M."/>
            <person name="Chang L.Y."/>
            <person name="Hsu C.Y."/>
            <person name="Yang H.T."/>
            <person name="Sudianto E."/>
            <person name="Hsu M.H."/>
            <person name="Wu K.P."/>
            <person name="Wang L.N."/>
            <person name="Leebens-Mack J.H."/>
            <person name="Tsai I.J."/>
        </authorList>
    </citation>
    <scope>NUCLEOTIDE SEQUENCE [LARGE SCALE GENOMIC DNA]</scope>
    <source>
        <strain evidence="4">cv. Chaw 1501</strain>
        <tissue evidence="3">Young leaves</tissue>
    </source>
</reference>
<dbReference type="Pfam" id="PF25154">
    <property type="entry name" value="TPR_AP5Z1_C"/>
    <property type="match status" value="1"/>
</dbReference>
<keyword evidence="1" id="KW-0732">Signal</keyword>
<organism evidence="3 4">
    <name type="scientific">Cinnamomum micranthum f. kanehirae</name>
    <dbReference type="NCBI Taxonomy" id="337451"/>
    <lineage>
        <taxon>Eukaryota</taxon>
        <taxon>Viridiplantae</taxon>
        <taxon>Streptophyta</taxon>
        <taxon>Embryophyta</taxon>
        <taxon>Tracheophyta</taxon>
        <taxon>Spermatophyta</taxon>
        <taxon>Magnoliopsida</taxon>
        <taxon>Magnoliidae</taxon>
        <taxon>Laurales</taxon>
        <taxon>Lauraceae</taxon>
        <taxon>Cinnamomum</taxon>
    </lineage>
</organism>
<feature type="signal peptide" evidence="1">
    <location>
        <begin position="1"/>
        <end position="23"/>
    </location>
</feature>
<dbReference type="PANTHER" id="PTHR47885">
    <property type="entry name" value="AP-5 COMPLEX SUBUNIT ZETA-1"/>
    <property type="match status" value="1"/>
</dbReference>
<feature type="domain" description="AP-5 complex subunit zeta-1 C-terminal TPR" evidence="2">
    <location>
        <begin position="144"/>
        <end position="283"/>
    </location>
</feature>
<dbReference type="EMBL" id="QPKB01000010">
    <property type="protein sequence ID" value="RWR93422.1"/>
    <property type="molecule type" value="Genomic_DNA"/>
</dbReference>
<sequence>MMSPGSFLPLFPSLVDLPILVVALEKVERSSGPLIGSSIASIQKSTAPEMLLALMDEAYTGSAIEDRGGDSGSDDNNPIDVADSLFLDLLKDENDGLAERHWTSPAMASALQAAINSAQSDRLREALHMAPRLLDVYFATALRNVRKRLSDFMLAAFQRCPDFVSLLKKPIIDRLGEAYDSPAKTELALQLCWAIGEHGGGGMSHKDVARELFESLELLLYENLLSSRLGLSRDPISSDGEPFRKSSQARLLCFVVTAIAKLATYHRELLPRARVSLAKLSAYNLLILTGDLRR</sequence>
<dbReference type="Proteomes" id="UP000283530">
    <property type="component" value="Unassembled WGS sequence"/>
</dbReference>
<evidence type="ECO:0000313" key="4">
    <source>
        <dbReference type="Proteomes" id="UP000283530"/>
    </source>
</evidence>
<evidence type="ECO:0000256" key="1">
    <source>
        <dbReference type="SAM" id="SignalP"/>
    </source>
</evidence>
<evidence type="ECO:0000259" key="2">
    <source>
        <dbReference type="Pfam" id="PF25154"/>
    </source>
</evidence>
<evidence type="ECO:0000313" key="3">
    <source>
        <dbReference type="EMBL" id="RWR93422.1"/>
    </source>
</evidence>
<feature type="chain" id="PRO_5019324062" evidence="1">
    <location>
        <begin position="24"/>
        <end position="294"/>
    </location>
</feature>
<dbReference type="STRING" id="337451.A0A443PRP8"/>
<comment type="caution">
    <text evidence="3">The sequence shown here is derived from an EMBL/GenBank/DDBJ whole genome shotgun (WGS) entry which is preliminary data.</text>
</comment>
<proteinExistence type="predicted"/>
<dbReference type="PANTHER" id="PTHR47885:SF1">
    <property type="entry name" value="AP-5 COMPLEX SUBUNIT ZETA-1"/>
    <property type="match status" value="1"/>
</dbReference>
<dbReference type="OrthoDB" id="744564at2759"/>
<dbReference type="InterPro" id="IPR056856">
    <property type="entry name" value="TPR_AP5Z1_C"/>
</dbReference>
<gene>
    <name evidence="3" type="ORF">CKAN_02267100</name>
</gene>
<dbReference type="AlphaFoldDB" id="A0A443PRP8"/>
<keyword evidence="4" id="KW-1185">Reference proteome</keyword>
<accession>A0A443PRP8</accession>